<evidence type="ECO:0008006" key="8">
    <source>
        <dbReference type="Google" id="ProtNLM"/>
    </source>
</evidence>
<keyword evidence="7" id="KW-1185">Reference proteome</keyword>
<comment type="subcellular location">
    <subcellularLocation>
        <location evidence="1">Endomembrane system</location>
        <topology evidence="1">Multi-pass membrane protein</topology>
    </subcellularLocation>
</comment>
<proteinExistence type="predicted"/>
<dbReference type="PANTHER" id="PTHR43847">
    <property type="entry name" value="BLL3993 PROTEIN"/>
    <property type="match status" value="1"/>
</dbReference>
<feature type="transmembrane region" description="Helical" evidence="5">
    <location>
        <begin position="34"/>
        <end position="59"/>
    </location>
</feature>
<dbReference type="EMBL" id="CAKLDI010000002">
    <property type="protein sequence ID" value="CAH0535501.1"/>
    <property type="molecule type" value="Genomic_DNA"/>
</dbReference>
<dbReference type="InterPro" id="IPR052527">
    <property type="entry name" value="Metal_cation-efflux_comp"/>
</dbReference>
<dbReference type="Pfam" id="PF04191">
    <property type="entry name" value="PEMT"/>
    <property type="match status" value="1"/>
</dbReference>
<accession>A0ABN8DZ02</accession>
<reference evidence="6" key="1">
    <citation type="submission" date="2021-11" db="EMBL/GenBank/DDBJ databases">
        <authorList>
            <person name="Rodrigo-Torres L."/>
            <person name="Arahal R. D."/>
            <person name="Lucena T."/>
        </authorList>
    </citation>
    <scope>NUCLEOTIDE SEQUENCE</scope>
    <source>
        <strain evidence="6">CECT 7929</strain>
    </source>
</reference>
<evidence type="ECO:0000313" key="6">
    <source>
        <dbReference type="EMBL" id="CAH0535501.1"/>
    </source>
</evidence>
<comment type="caution">
    <text evidence="6">The sequence shown here is derived from an EMBL/GenBank/DDBJ whole genome shotgun (WGS) entry which is preliminary data.</text>
</comment>
<keyword evidence="2 5" id="KW-0812">Transmembrane</keyword>
<evidence type="ECO:0000256" key="5">
    <source>
        <dbReference type="SAM" id="Phobius"/>
    </source>
</evidence>
<evidence type="ECO:0000256" key="2">
    <source>
        <dbReference type="ARBA" id="ARBA00022692"/>
    </source>
</evidence>
<keyword evidence="4 5" id="KW-0472">Membrane</keyword>
<dbReference type="PANTHER" id="PTHR43847:SF1">
    <property type="entry name" value="BLL3993 PROTEIN"/>
    <property type="match status" value="1"/>
</dbReference>
<evidence type="ECO:0000256" key="1">
    <source>
        <dbReference type="ARBA" id="ARBA00004127"/>
    </source>
</evidence>
<organism evidence="6 7">
    <name type="scientific">Vibrio stylophorae</name>
    <dbReference type="NCBI Taxonomy" id="659351"/>
    <lineage>
        <taxon>Bacteria</taxon>
        <taxon>Pseudomonadati</taxon>
        <taxon>Pseudomonadota</taxon>
        <taxon>Gammaproteobacteria</taxon>
        <taxon>Vibrionales</taxon>
        <taxon>Vibrionaceae</taxon>
        <taxon>Vibrio</taxon>
    </lineage>
</organism>
<gene>
    <name evidence="6" type="ORF">VST7929_03071</name>
</gene>
<dbReference type="InterPro" id="IPR007318">
    <property type="entry name" value="Phopholipid_MeTrfase"/>
</dbReference>
<sequence>MLRALELKVPPLLLVALCAVAIYGASDQALPQYLWQWMGLCTGIGLAMAIVLNAFYCFYQQKTTVHPYQFEQVNALVQSGIYRFSRNPMYLAMAISLLAMTLGWPSVWAALVVVFFVVYLTYFQIKPEERLLASRFQQPYLDYCQRVRRWI</sequence>
<name>A0ABN8DZ02_9VIBR</name>
<protein>
    <recommendedName>
        <fullName evidence="8">Isoprenylcysteine carboxylmethyltransferase family protein</fullName>
    </recommendedName>
</protein>
<evidence type="ECO:0000313" key="7">
    <source>
        <dbReference type="Proteomes" id="UP000838672"/>
    </source>
</evidence>
<evidence type="ECO:0000256" key="4">
    <source>
        <dbReference type="ARBA" id="ARBA00023136"/>
    </source>
</evidence>
<dbReference type="Gene3D" id="1.20.120.1630">
    <property type="match status" value="1"/>
</dbReference>
<feature type="transmembrane region" description="Helical" evidence="5">
    <location>
        <begin position="89"/>
        <end position="122"/>
    </location>
</feature>
<keyword evidence="3 5" id="KW-1133">Transmembrane helix</keyword>
<evidence type="ECO:0000256" key="3">
    <source>
        <dbReference type="ARBA" id="ARBA00022989"/>
    </source>
</evidence>
<dbReference type="RefSeq" id="WP_237468406.1">
    <property type="nucleotide sequence ID" value="NZ_CAKLDI010000002.1"/>
</dbReference>
<dbReference type="Proteomes" id="UP000838672">
    <property type="component" value="Unassembled WGS sequence"/>
</dbReference>